<organism evidence="7 8">
    <name type="scientific">Vibrio campbellii</name>
    <dbReference type="NCBI Taxonomy" id="680"/>
    <lineage>
        <taxon>Bacteria</taxon>
        <taxon>Pseudomonadati</taxon>
        <taxon>Pseudomonadota</taxon>
        <taxon>Gammaproteobacteria</taxon>
        <taxon>Vibrionales</taxon>
        <taxon>Vibrionaceae</taxon>
        <taxon>Vibrio</taxon>
    </lineage>
</organism>
<dbReference type="PANTHER" id="PTHR30251">
    <property type="entry name" value="PILUS ASSEMBLY CHAPERONE"/>
    <property type="match status" value="1"/>
</dbReference>
<gene>
    <name evidence="7" type="ORF">PUN50_26020</name>
</gene>
<evidence type="ECO:0000256" key="5">
    <source>
        <dbReference type="ARBA" id="ARBA00023186"/>
    </source>
</evidence>
<dbReference type="InterPro" id="IPR050643">
    <property type="entry name" value="Periplasmic_pilus_chap"/>
</dbReference>
<dbReference type="GO" id="GO:0030288">
    <property type="term" value="C:outer membrane-bounded periplasmic space"/>
    <property type="evidence" value="ECO:0007669"/>
    <property type="project" value="InterPro"/>
</dbReference>
<dbReference type="SUPFAM" id="SSF49354">
    <property type="entry name" value="PapD-like"/>
    <property type="match status" value="1"/>
</dbReference>
<dbReference type="InterPro" id="IPR008962">
    <property type="entry name" value="PapD-like_sf"/>
</dbReference>
<protein>
    <submittedName>
        <fullName evidence="7">Fimbria/pilus periplasmic chaperone</fullName>
    </submittedName>
</protein>
<dbReference type="Proteomes" id="UP001219537">
    <property type="component" value="Chromosome 2"/>
</dbReference>
<evidence type="ECO:0000259" key="6">
    <source>
        <dbReference type="Pfam" id="PF00345"/>
    </source>
</evidence>
<dbReference type="RefSeq" id="WP_005432307.1">
    <property type="nucleotide sequence ID" value="NZ_CP117989.1"/>
</dbReference>
<evidence type="ECO:0000313" key="8">
    <source>
        <dbReference type="Proteomes" id="UP001219537"/>
    </source>
</evidence>
<dbReference type="Pfam" id="PF00345">
    <property type="entry name" value="PapD_N"/>
    <property type="match status" value="1"/>
</dbReference>
<dbReference type="Gene3D" id="2.60.40.10">
    <property type="entry name" value="Immunoglobulins"/>
    <property type="match status" value="2"/>
</dbReference>
<evidence type="ECO:0000256" key="4">
    <source>
        <dbReference type="ARBA" id="ARBA00022764"/>
    </source>
</evidence>
<comment type="similarity">
    <text evidence="2">Belongs to the periplasmic pilus chaperone family.</text>
</comment>
<dbReference type="InterPro" id="IPR036316">
    <property type="entry name" value="Pili_assmbl_chap_C_dom_sf"/>
</dbReference>
<comment type="subcellular location">
    <subcellularLocation>
        <location evidence="1">Periplasm</location>
    </subcellularLocation>
</comment>
<name>A0AAQ2Y2A6_9VIBR</name>
<dbReference type="GO" id="GO:0071555">
    <property type="term" value="P:cell wall organization"/>
    <property type="evidence" value="ECO:0007669"/>
    <property type="project" value="InterPro"/>
</dbReference>
<accession>A0AAQ2Y2A6</accession>
<proteinExistence type="inferred from homology"/>
<dbReference type="EMBL" id="CP117989">
    <property type="protein sequence ID" value="WDG10824.1"/>
    <property type="molecule type" value="Genomic_DNA"/>
</dbReference>
<dbReference type="PRINTS" id="PR00969">
    <property type="entry name" value="CHAPERONPILI"/>
</dbReference>
<evidence type="ECO:0000256" key="3">
    <source>
        <dbReference type="ARBA" id="ARBA00022729"/>
    </source>
</evidence>
<dbReference type="InterPro" id="IPR013783">
    <property type="entry name" value="Ig-like_fold"/>
</dbReference>
<evidence type="ECO:0000256" key="1">
    <source>
        <dbReference type="ARBA" id="ARBA00004418"/>
    </source>
</evidence>
<dbReference type="InterPro" id="IPR001829">
    <property type="entry name" value="Pili_assmbl_chaperone_bac"/>
</dbReference>
<sequence length="242" mass="27717">MHKLKLSLLFNSFICLFFFMVLNLWVSTVNAAVDIDRTRIVMDEGDTEAGFMLANTGKNNVLLQMWTDTGDLSVSPAEVETPLFVVPPIFRMAPEEVKGARLLLNREDLQFDDRENLLWLNIFQVNEIADGIHASSQRIVLPLRLRLKVFVRPKGIEKPSKQAFEKIRFIHTEESVRVVNELPWYANFLAIKVGEEKFERITVEPFSSINLALEQQLTTQQVQFDILGDDGNTTNYKSTLVN</sequence>
<keyword evidence="3" id="KW-0732">Signal</keyword>
<dbReference type="AlphaFoldDB" id="A0AAQ2Y2A6"/>
<keyword evidence="4" id="KW-0574">Periplasm</keyword>
<reference evidence="7" key="1">
    <citation type="submission" date="2023-02" db="EMBL/GenBank/DDBJ databases">
        <title>Isolation, identification, and genome analysis of Vibrio campbellii in the Penaeus vannamei larvae stage.</title>
        <authorList>
            <person name="Huang T."/>
            <person name="Zhang B."/>
        </authorList>
    </citation>
    <scope>NUCLEOTIDE SEQUENCE</scope>
    <source>
        <strain evidence="7">20220413_1</strain>
    </source>
</reference>
<evidence type="ECO:0000256" key="2">
    <source>
        <dbReference type="ARBA" id="ARBA00007399"/>
    </source>
</evidence>
<dbReference type="SUPFAM" id="SSF49584">
    <property type="entry name" value="Periplasmic chaperone C-domain"/>
    <property type="match status" value="1"/>
</dbReference>
<dbReference type="PANTHER" id="PTHR30251:SF7">
    <property type="entry name" value="FIMBRIAE CHAPARONE"/>
    <property type="match status" value="1"/>
</dbReference>
<keyword evidence="5" id="KW-0143">Chaperone</keyword>
<dbReference type="InterPro" id="IPR016147">
    <property type="entry name" value="Pili_assmbl_chaperone_N"/>
</dbReference>
<evidence type="ECO:0000313" key="7">
    <source>
        <dbReference type="EMBL" id="WDG10824.1"/>
    </source>
</evidence>
<feature type="domain" description="Pili assembly chaperone N-terminal" evidence="6">
    <location>
        <begin position="33"/>
        <end position="156"/>
    </location>
</feature>